<reference evidence="2" key="1">
    <citation type="submission" date="2020-01" db="EMBL/GenBank/DDBJ databases">
        <authorList>
            <person name="Meier V. D."/>
            <person name="Meier V D."/>
        </authorList>
    </citation>
    <scope>NUCLEOTIDE SEQUENCE</scope>
    <source>
        <strain evidence="2">HLG_WM_MAG_08</strain>
    </source>
</reference>
<feature type="transmembrane region" description="Helical" evidence="1">
    <location>
        <begin position="21"/>
        <end position="40"/>
    </location>
</feature>
<evidence type="ECO:0000256" key="1">
    <source>
        <dbReference type="SAM" id="Phobius"/>
    </source>
</evidence>
<keyword evidence="1" id="KW-1133">Transmembrane helix</keyword>
<dbReference type="EMBL" id="CACVAV010000292">
    <property type="protein sequence ID" value="CAA6818763.1"/>
    <property type="molecule type" value="Genomic_DNA"/>
</dbReference>
<name>A0A6S6TRX1_9GAMM</name>
<accession>A0A6S6TRX1</accession>
<keyword evidence="1" id="KW-0472">Membrane</keyword>
<organism evidence="2">
    <name type="scientific">uncultured Thiotrichaceae bacterium</name>
    <dbReference type="NCBI Taxonomy" id="298394"/>
    <lineage>
        <taxon>Bacteria</taxon>
        <taxon>Pseudomonadati</taxon>
        <taxon>Pseudomonadota</taxon>
        <taxon>Gammaproteobacteria</taxon>
        <taxon>Thiotrichales</taxon>
        <taxon>Thiotrichaceae</taxon>
        <taxon>environmental samples</taxon>
    </lineage>
</organism>
<dbReference type="AlphaFoldDB" id="A0A6S6TRX1"/>
<proteinExistence type="predicted"/>
<gene>
    <name evidence="2" type="ORF">HELGO_WM20445</name>
</gene>
<sequence length="203" mass="22950">MAMFRTRQRMNGTGSDPFTDLLFNALLTFTFLFLISLLLINPPAKSGIINPKAEFLITVSWEDNNANDIDTWVQGPEGTRVWYKQSQNGLMHLDRDDRGLTNDTQQVDGKDIVNPLNQEVVTIRGRLPGEFIVNVHYYKSQDQLAVPVTIYLAEVNPTLKVLHYATLDLKREGEERTAVRFTLNSQGKVENINTLQTSLVGDP</sequence>
<evidence type="ECO:0000313" key="2">
    <source>
        <dbReference type="EMBL" id="CAA6818763.1"/>
    </source>
</evidence>
<protein>
    <submittedName>
        <fullName evidence="2">Uncharacterized protein</fullName>
    </submittedName>
</protein>
<keyword evidence="1" id="KW-0812">Transmembrane</keyword>